<feature type="compositionally biased region" description="Low complexity" evidence="1">
    <location>
        <begin position="613"/>
        <end position="627"/>
    </location>
</feature>
<feature type="compositionally biased region" description="Polar residues" evidence="1">
    <location>
        <begin position="645"/>
        <end position="662"/>
    </location>
</feature>
<feature type="region of interest" description="Disordered" evidence="1">
    <location>
        <begin position="1091"/>
        <end position="1205"/>
    </location>
</feature>
<proteinExistence type="predicted"/>
<name>A0A316VJ28_9BASI</name>
<dbReference type="RefSeq" id="XP_025356605.1">
    <property type="nucleotide sequence ID" value="XM_025500436.1"/>
</dbReference>
<feature type="region of interest" description="Disordered" evidence="1">
    <location>
        <begin position="921"/>
        <end position="978"/>
    </location>
</feature>
<dbReference type="OrthoDB" id="3367103at2759"/>
<feature type="compositionally biased region" description="Polar residues" evidence="1">
    <location>
        <begin position="163"/>
        <end position="172"/>
    </location>
</feature>
<dbReference type="EMBL" id="KZ819603">
    <property type="protein sequence ID" value="PWN36303.1"/>
    <property type="molecule type" value="Genomic_DNA"/>
</dbReference>
<feature type="compositionally biased region" description="Polar residues" evidence="1">
    <location>
        <begin position="881"/>
        <end position="891"/>
    </location>
</feature>
<protein>
    <submittedName>
        <fullName evidence="2">Uncharacterized protein</fullName>
    </submittedName>
</protein>
<dbReference type="InParanoid" id="A0A316VJ28"/>
<feature type="compositionally biased region" description="Polar residues" evidence="1">
    <location>
        <begin position="1137"/>
        <end position="1161"/>
    </location>
</feature>
<evidence type="ECO:0000313" key="3">
    <source>
        <dbReference type="Proteomes" id="UP000245771"/>
    </source>
</evidence>
<feature type="compositionally biased region" description="Acidic residues" evidence="1">
    <location>
        <begin position="52"/>
        <end position="65"/>
    </location>
</feature>
<feature type="region of interest" description="Disordered" evidence="1">
    <location>
        <begin position="443"/>
        <end position="466"/>
    </location>
</feature>
<feature type="region of interest" description="Disordered" evidence="1">
    <location>
        <begin position="851"/>
        <end position="909"/>
    </location>
</feature>
<feature type="compositionally biased region" description="Low complexity" evidence="1">
    <location>
        <begin position="868"/>
        <end position="880"/>
    </location>
</feature>
<feature type="region of interest" description="Disordered" evidence="1">
    <location>
        <begin position="1"/>
        <end position="67"/>
    </location>
</feature>
<feature type="region of interest" description="Disordered" evidence="1">
    <location>
        <begin position="395"/>
        <end position="431"/>
    </location>
</feature>
<feature type="region of interest" description="Disordered" evidence="1">
    <location>
        <begin position="597"/>
        <end position="663"/>
    </location>
</feature>
<organism evidence="2 3">
    <name type="scientific">Meira miltonrushii</name>
    <dbReference type="NCBI Taxonomy" id="1280837"/>
    <lineage>
        <taxon>Eukaryota</taxon>
        <taxon>Fungi</taxon>
        <taxon>Dikarya</taxon>
        <taxon>Basidiomycota</taxon>
        <taxon>Ustilaginomycotina</taxon>
        <taxon>Exobasidiomycetes</taxon>
        <taxon>Exobasidiales</taxon>
        <taxon>Brachybasidiaceae</taxon>
        <taxon>Meira</taxon>
    </lineage>
</organism>
<dbReference type="GeneID" id="37022217"/>
<evidence type="ECO:0000313" key="2">
    <source>
        <dbReference type="EMBL" id="PWN36303.1"/>
    </source>
</evidence>
<feature type="region of interest" description="Disordered" evidence="1">
    <location>
        <begin position="117"/>
        <end position="257"/>
    </location>
</feature>
<gene>
    <name evidence="2" type="ORF">FA14DRAFT_172853</name>
</gene>
<dbReference type="Proteomes" id="UP000245771">
    <property type="component" value="Unassembled WGS sequence"/>
</dbReference>
<feature type="compositionally biased region" description="Polar residues" evidence="1">
    <location>
        <begin position="1108"/>
        <end position="1130"/>
    </location>
</feature>
<feature type="compositionally biased region" description="Polar residues" evidence="1">
    <location>
        <begin position="853"/>
        <end position="867"/>
    </location>
</feature>
<dbReference type="AlphaFoldDB" id="A0A316VJ28"/>
<sequence>MSSVDARSVGGTPRSSFDAIFDSNSIRSTRRRTSNTWKRVASLYSSPKQKEDDDGPDEDMWDNNDQDFQHQIMIEAKLQSKARIRPSIDEIWLNGATSMEEVASPNELLSPYSHANSQVASSSTPTLLTSFTDSPSFPGTPSWQKPQSSTSNPRPSSTTNASLMTSKSYSTLSSEASTAPTFPSPASSKAELRARQRYSGGNARLAAVFGTPNGGADSRTSMSEDASPVSATFEHASPASKLARNQPSALAPSLSGHLQFGGWTQEQIDSPGAEADRQFGSLVSFPRPGSITEETSPSRYIASATVNDVLNTRTYSQDRLGSPATLQDDELPDVSISNRHRGKALSALLGEPEEVIFATKKLEDAKMLPPLPPNKSKATDYRNSEQGLISGLKKKLLSTRKTGGSPIKNKSSSAASVHQSKATDTIAASNSFPLYTSLSDKDALSEAQAADQNRRPSLPHISTMPVIPARRRFSMQHSPGMHSSFDSKAHNDIQETLADSNSEESTPEPLSLQRKSSMESVISRIPRPSEGRIARSRSRTEAPRSNRDSIVEHVSYEHARSRSSIVSLGITPDMVNDVIPVSPAFYRNATHEDVCEELEGETGSIEEEKNRRVSISSQSSSKASAPRRPSRSDGNGPLHRHPSIDSINPDQRSSLEQSFNSAHSKRWSTVGPAFLTYIDPQKTNAIEANAQNDFRPASPFETIFKGGRRDSEASLSLKKIVSNGNSENADMAARGSISSARDDSLRINAILSPPMAPQTNDDVFGSEAQEKDSPRVKSPVKSTKAWSRRKSFVEPTANRLSNLLKTGIGKKASGLLQSTSPDAKLERSKIKQPERDVDVLDLSLNGWVEDSSGAWTGSRSPATASFTGSSANRSSAGASSLNQKESQSLHQNPIDIPAQGSTEMRSSRSTDLGLERLKTWHNGSSTNLSSSLSSSNNTKRPTFGLDLQPDAASAFDSIPLPETPERSRSRAGSISSSKYGAMSNEHLVLPSPVLFPSRPDGRTSGEEVVLASEPEVYRKASFMSDRRPTLSMPSDLPADVDDVEDLLDDDEEYEDVYDQTLTGDETLTTYDTRRSHVLPSPGMDEVELLEDDEDSKSSHSLDQVGKDVTSNGHTLLSGNENDSKNISSLHTYRFPTGRSSLQDGKSTTSLLIPNKSDNANPPSERISQPLYPLPHPSTNGQNSSPVYKPILASHLRRPSSSASYV</sequence>
<feature type="compositionally biased region" description="Low complexity" evidence="1">
    <location>
        <begin position="924"/>
        <end position="938"/>
    </location>
</feature>
<keyword evidence="3" id="KW-1185">Reference proteome</keyword>
<feature type="compositionally biased region" description="Polar residues" evidence="1">
    <location>
        <begin position="1176"/>
        <end position="1185"/>
    </location>
</feature>
<reference evidence="2 3" key="1">
    <citation type="journal article" date="2018" name="Mol. Biol. Evol.">
        <title>Broad Genomic Sampling Reveals a Smut Pathogenic Ancestry of the Fungal Clade Ustilaginomycotina.</title>
        <authorList>
            <person name="Kijpornyongpan T."/>
            <person name="Mondo S.J."/>
            <person name="Barry K."/>
            <person name="Sandor L."/>
            <person name="Lee J."/>
            <person name="Lipzen A."/>
            <person name="Pangilinan J."/>
            <person name="LaButti K."/>
            <person name="Hainaut M."/>
            <person name="Henrissat B."/>
            <person name="Grigoriev I.V."/>
            <person name="Spatafora J.W."/>
            <person name="Aime M.C."/>
        </authorList>
    </citation>
    <scope>NUCLEOTIDE SEQUENCE [LARGE SCALE GENOMIC DNA]</scope>
    <source>
        <strain evidence="2 3">MCA 3882</strain>
    </source>
</reference>
<feature type="compositionally biased region" description="Polar residues" evidence="1">
    <location>
        <begin position="408"/>
        <end position="431"/>
    </location>
</feature>
<feature type="region of interest" description="Disordered" evidence="1">
    <location>
        <begin position="753"/>
        <end position="791"/>
    </location>
</feature>
<evidence type="ECO:0000256" key="1">
    <source>
        <dbReference type="SAM" id="MobiDB-lite"/>
    </source>
</evidence>
<feature type="compositionally biased region" description="Low complexity" evidence="1">
    <location>
        <begin position="173"/>
        <end position="188"/>
    </location>
</feature>
<feature type="region of interest" description="Disordered" evidence="1">
    <location>
        <begin position="497"/>
        <end position="558"/>
    </location>
</feature>
<accession>A0A316VJ28</accession>
<feature type="compositionally biased region" description="Low complexity" evidence="1">
    <location>
        <begin position="148"/>
        <end position="162"/>
    </location>
</feature>
<feature type="compositionally biased region" description="Basic and acidic residues" evidence="1">
    <location>
        <begin position="527"/>
        <end position="558"/>
    </location>
</feature>
<feature type="compositionally biased region" description="Low complexity" evidence="1">
    <location>
        <begin position="121"/>
        <end position="137"/>
    </location>
</feature>